<reference evidence="1 2" key="1">
    <citation type="journal article" date="2019" name="Environ. Microbiol.">
        <title>Species interactions and distinct microbial communities in high Arctic permafrost affected cryosols are associated with the CH4 and CO2 gas fluxes.</title>
        <authorList>
            <person name="Altshuler I."/>
            <person name="Hamel J."/>
            <person name="Turney S."/>
            <person name="Magnuson E."/>
            <person name="Levesque R."/>
            <person name="Greer C."/>
            <person name="Whyte L.G."/>
        </authorList>
    </citation>
    <scope>NUCLEOTIDE SEQUENCE [LARGE SCALE GENOMIC DNA]</scope>
    <source>
        <strain evidence="1 2">S9.3B</strain>
    </source>
</reference>
<accession>A0A502G5S5</accession>
<organism evidence="1 2">
    <name type="scientific">Muricoccus nepalensis</name>
    <dbReference type="NCBI Taxonomy" id="1854500"/>
    <lineage>
        <taxon>Bacteria</taxon>
        <taxon>Pseudomonadati</taxon>
        <taxon>Pseudomonadota</taxon>
        <taxon>Alphaproteobacteria</taxon>
        <taxon>Acetobacterales</taxon>
        <taxon>Roseomonadaceae</taxon>
        <taxon>Muricoccus</taxon>
    </lineage>
</organism>
<evidence type="ECO:0000313" key="1">
    <source>
        <dbReference type="EMBL" id="TPG56911.1"/>
    </source>
</evidence>
<dbReference type="EMBL" id="RCZP01000010">
    <property type="protein sequence ID" value="TPG56911.1"/>
    <property type="molecule type" value="Genomic_DNA"/>
</dbReference>
<dbReference type="OrthoDB" id="5380073at2"/>
<name>A0A502G5S5_9PROT</name>
<dbReference type="Gene3D" id="3.60.21.10">
    <property type="match status" value="1"/>
</dbReference>
<protein>
    <submittedName>
        <fullName evidence="1">Metallophosphoesterase</fullName>
    </submittedName>
</protein>
<dbReference type="Proteomes" id="UP000317078">
    <property type="component" value="Unassembled WGS sequence"/>
</dbReference>
<proteinExistence type="predicted"/>
<dbReference type="RefSeq" id="WP_140883541.1">
    <property type="nucleotide sequence ID" value="NZ_RCZP01000010.1"/>
</dbReference>
<comment type="caution">
    <text evidence="1">The sequence shown here is derived from an EMBL/GenBank/DDBJ whole genome shotgun (WGS) entry which is preliminary data.</text>
</comment>
<gene>
    <name evidence="1" type="ORF">EAH89_12620</name>
</gene>
<dbReference type="SUPFAM" id="SSF56300">
    <property type="entry name" value="Metallo-dependent phosphatases"/>
    <property type="match status" value="1"/>
</dbReference>
<dbReference type="AlphaFoldDB" id="A0A502G5S5"/>
<dbReference type="InterPro" id="IPR029052">
    <property type="entry name" value="Metallo-depent_PP-like"/>
</dbReference>
<evidence type="ECO:0000313" key="2">
    <source>
        <dbReference type="Proteomes" id="UP000317078"/>
    </source>
</evidence>
<keyword evidence="2" id="KW-1185">Reference proteome</keyword>
<sequence length="168" mass="18151">MTTWFTADTHFGHGSLRALLRRPFPSTAAMDDALAAAWNEAVQPNDEIWHLGDFAVGHPDPGGLLAALNGTKHLVTGNNDPPATRALPGWASARDYAEIEADGQALVLCHYPFRTWNGGPKGAWNLHGHSHGRLKPLPRQFDVGVDPRGYRPVRVADLRPARAAKGAA</sequence>